<evidence type="ECO:0000259" key="5">
    <source>
        <dbReference type="SMART" id="SM00066"/>
    </source>
</evidence>
<dbReference type="InterPro" id="IPR007219">
    <property type="entry name" value="XnlR_reg_dom"/>
</dbReference>
<dbReference type="SUPFAM" id="SSF57701">
    <property type="entry name" value="Zn2/Cys6 DNA-binding domain"/>
    <property type="match status" value="1"/>
</dbReference>
<dbReference type="GO" id="GO:0000981">
    <property type="term" value="F:DNA-binding transcription factor activity, RNA polymerase II-specific"/>
    <property type="evidence" value="ECO:0007669"/>
    <property type="project" value="InterPro"/>
</dbReference>
<dbReference type="CDD" id="cd12148">
    <property type="entry name" value="fungal_TF_MHR"/>
    <property type="match status" value="1"/>
</dbReference>
<evidence type="ECO:0000256" key="3">
    <source>
        <dbReference type="ARBA" id="ARBA00023242"/>
    </source>
</evidence>
<protein>
    <submittedName>
        <fullName evidence="7">Fungal-specific transcription factor domain-containing protein</fullName>
    </submittedName>
</protein>
<feature type="compositionally biased region" description="Polar residues" evidence="4">
    <location>
        <begin position="820"/>
        <end position="829"/>
    </location>
</feature>
<dbReference type="InterPro" id="IPR050613">
    <property type="entry name" value="Sec_Metabolite_Reg"/>
</dbReference>
<dbReference type="EMBL" id="MU839830">
    <property type="protein sequence ID" value="KAK1757541.1"/>
    <property type="molecule type" value="Genomic_DNA"/>
</dbReference>
<dbReference type="Gene3D" id="4.10.240.10">
    <property type="entry name" value="Zn(2)-C6 fungal-type DNA-binding domain"/>
    <property type="match status" value="1"/>
</dbReference>
<feature type="region of interest" description="Disordered" evidence="4">
    <location>
        <begin position="124"/>
        <end position="157"/>
    </location>
</feature>
<dbReference type="InterPro" id="IPR036864">
    <property type="entry name" value="Zn2-C6_fun-type_DNA-bd_sf"/>
</dbReference>
<feature type="domain" description="Zn(2)-C6 fungal-type" evidence="5">
    <location>
        <begin position="28"/>
        <end position="74"/>
    </location>
</feature>
<evidence type="ECO:0000313" key="7">
    <source>
        <dbReference type="EMBL" id="KAK1757541.1"/>
    </source>
</evidence>
<feature type="compositionally biased region" description="Low complexity" evidence="4">
    <location>
        <begin position="124"/>
        <end position="135"/>
    </location>
</feature>
<feature type="domain" description="Xylanolytic transcriptional activator regulatory" evidence="6">
    <location>
        <begin position="365"/>
        <end position="439"/>
    </location>
</feature>
<dbReference type="CDD" id="cd00067">
    <property type="entry name" value="GAL4"/>
    <property type="match status" value="1"/>
</dbReference>
<evidence type="ECO:0000256" key="2">
    <source>
        <dbReference type="ARBA" id="ARBA00022723"/>
    </source>
</evidence>
<gene>
    <name evidence="7" type="ORF">QBC47DRAFT_442530</name>
</gene>
<dbReference type="SMART" id="SM00066">
    <property type="entry name" value="GAL4"/>
    <property type="match status" value="1"/>
</dbReference>
<dbReference type="GO" id="GO:0003677">
    <property type="term" value="F:DNA binding"/>
    <property type="evidence" value="ECO:0007669"/>
    <property type="project" value="InterPro"/>
</dbReference>
<dbReference type="GO" id="GO:0006351">
    <property type="term" value="P:DNA-templated transcription"/>
    <property type="evidence" value="ECO:0007669"/>
    <property type="project" value="InterPro"/>
</dbReference>
<feature type="compositionally biased region" description="Low complexity" evidence="4">
    <location>
        <begin position="683"/>
        <end position="696"/>
    </location>
</feature>
<feature type="region of interest" description="Disordered" evidence="4">
    <location>
        <begin position="1"/>
        <end position="24"/>
    </location>
</feature>
<feature type="compositionally biased region" description="Polar residues" evidence="4">
    <location>
        <begin position="1"/>
        <end position="14"/>
    </location>
</feature>
<sequence length="848" mass="93686">MTASPNSGTPSSGGRSPEEQFRVVRKRNRVPLSCYPCRTRKKCDRTHPCSNCTKREGTDTLACSYATPSSRKKSQGQANGSPDDMQNRIDRLEGLVLSLMHGGANIDPSSAAAAAAAGVTGTAAVARSSTDSSSARAERIDDGMMQDDDDESDTDEGLAQSLGVLKVDVDRGKSMYIGQEHWHTILADISEVKNYYAAHKRELEKSYEQVLLSKPPTARDGPTFLLGATPATEVELRAELPPKSTVLTLCGRYFNSMDNAVNIVHAPTFHQTLRNHWQDPSKSPIMWLGLLYSVLSLAMLSYYKVGDEPPEWKGRTLELAAEYRLRTVQCLITGDYTRPTEYTVETMMLYVFGEYSSRWDADMGLWLITSLAVRIAFRMGYHRDAKWFPSITPFQAEMRRRTWALVRLSDVIFSHQVSLPSMISENDCDTQLPHNLFDEEFGPDTKVLPPSRPNAEPTPISYMIAKVKLCLELGNILQATGRVKNQVHYDEIIRFDAKLREIKAELPPHLKLQPIGGNHDPLTLVIARFNLDILYLKIMCLLHRKYMARARHNPRYAHSRRSAIEASLETLRHLATLHRESQPNGRLRSIKWFVTSIATKDFLLPAMLVVLELHFDNAGEKSRDRSEFWTQEQRQEMITSLETTRDIWKGLAESSNKSMEAVKATSILDIMLEKLKKPAATDGQAQKQAGPGQAAGLLSSMGSSEMHPEHSAAVTLGMLSGGVTPSLAVAPDTIRSPGGTAFSTFDLGLGSSTSGSGSGMTPDFTNDLLGGDSVASPFSSMFNNMAGGNMDFTSNFDWDSFENYAQTAHFGPDQSLQFFSGNTEASQPQGFADPNLFPFGDPNLAGPS</sequence>
<feature type="compositionally biased region" description="Acidic residues" evidence="4">
    <location>
        <begin position="144"/>
        <end position="156"/>
    </location>
</feature>
<dbReference type="PANTHER" id="PTHR31001:SF49">
    <property type="entry name" value="ZN(II)2CYS6 TRANSCRIPTION FACTOR (EUROFUNG)"/>
    <property type="match status" value="1"/>
</dbReference>
<keyword evidence="2" id="KW-0479">Metal-binding</keyword>
<feature type="region of interest" description="Disordered" evidence="4">
    <location>
        <begin position="820"/>
        <end position="848"/>
    </location>
</feature>
<organism evidence="7 8">
    <name type="scientific">Echria macrotheca</name>
    <dbReference type="NCBI Taxonomy" id="438768"/>
    <lineage>
        <taxon>Eukaryota</taxon>
        <taxon>Fungi</taxon>
        <taxon>Dikarya</taxon>
        <taxon>Ascomycota</taxon>
        <taxon>Pezizomycotina</taxon>
        <taxon>Sordariomycetes</taxon>
        <taxon>Sordariomycetidae</taxon>
        <taxon>Sordariales</taxon>
        <taxon>Schizotheciaceae</taxon>
        <taxon>Echria</taxon>
    </lineage>
</organism>
<evidence type="ECO:0000259" key="6">
    <source>
        <dbReference type="SMART" id="SM00906"/>
    </source>
</evidence>
<evidence type="ECO:0000313" key="8">
    <source>
        <dbReference type="Proteomes" id="UP001239445"/>
    </source>
</evidence>
<dbReference type="PANTHER" id="PTHR31001">
    <property type="entry name" value="UNCHARACTERIZED TRANSCRIPTIONAL REGULATORY PROTEIN"/>
    <property type="match status" value="1"/>
</dbReference>
<feature type="region of interest" description="Disordered" evidence="4">
    <location>
        <begin position="679"/>
        <end position="708"/>
    </location>
</feature>
<dbReference type="Proteomes" id="UP001239445">
    <property type="component" value="Unassembled WGS sequence"/>
</dbReference>
<comment type="caution">
    <text evidence="7">The sequence shown here is derived from an EMBL/GenBank/DDBJ whole genome shotgun (WGS) entry which is preliminary data.</text>
</comment>
<dbReference type="GO" id="GO:0008270">
    <property type="term" value="F:zinc ion binding"/>
    <property type="evidence" value="ECO:0007669"/>
    <property type="project" value="InterPro"/>
</dbReference>
<evidence type="ECO:0000256" key="4">
    <source>
        <dbReference type="SAM" id="MobiDB-lite"/>
    </source>
</evidence>
<comment type="subcellular location">
    <subcellularLocation>
        <location evidence="1">Nucleus</location>
    </subcellularLocation>
</comment>
<dbReference type="InterPro" id="IPR001138">
    <property type="entry name" value="Zn2Cys6_DnaBD"/>
</dbReference>
<keyword evidence="8" id="KW-1185">Reference proteome</keyword>
<name>A0AAJ0F737_9PEZI</name>
<dbReference type="AlphaFoldDB" id="A0AAJ0F737"/>
<reference evidence="7" key="1">
    <citation type="submission" date="2023-06" db="EMBL/GenBank/DDBJ databases">
        <title>Genome-scale phylogeny and comparative genomics of the fungal order Sordariales.</title>
        <authorList>
            <consortium name="Lawrence Berkeley National Laboratory"/>
            <person name="Hensen N."/>
            <person name="Bonometti L."/>
            <person name="Westerberg I."/>
            <person name="Brannstrom I.O."/>
            <person name="Guillou S."/>
            <person name="Cros-Aarteil S."/>
            <person name="Calhoun S."/>
            <person name="Haridas S."/>
            <person name="Kuo A."/>
            <person name="Mondo S."/>
            <person name="Pangilinan J."/>
            <person name="Riley R."/>
            <person name="Labutti K."/>
            <person name="Andreopoulos B."/>
            <person name="Lipzen A."/>
            <person name="Chen C."/>
            <person name="Yanf M."/>
            <person name="Daum C."/>
            <person name="Ng V."/>
            <person name="Clum A."/>
            <person name="Steindorff A."/>
            <person name="Ohm R."/>
            <person name="Martin F."/>
            <person name="Silar P."/>
            <person name="Natvig D."/>
            <person name="Lalanne C."/>
            <person name="Gautier V."/>
            <person name="Ament-Velasquez S.L."/>
            <person name="Kruys A."/>
            <person name="Hutchinson M.I."/>
            <person name="Powell A.J."/>
            <person name="Barry K."/>
            <person name="Miller A.N."/>
            <person name="Grigoriev I.V."/>
            <person name="Debuchy R."/>
            <person name="Gladieux P."/>
            <person name="Thoren M.H."/>
            <person name="Johannesson H."/>
        </authorList>
    </citation>
    <scope>NUCLEOTIDE SEQUENCE</scope>
    <source>
        <strain evidence="7">PSN4</strain>
    </source>
</reference>
<evidence type="ECO:0000256" key="1">
    <source>
        <dbReference type="ARBA" id="ARBA00004123"/>
    </source>
</evidence>
<dbReference type="SMART" id="SM00906">
    <property type="entry name" value="Fungal_trans"/>
    <property type="match status" value="1"/>
</dbReference>
<dbReference type="Pfam" id="PF04082">
    <property type="entry name" value="Fungal_trans"/>
    <property type="match status" value="1"/>
</dbReference>
<proteinExistence type="predicted"/>
<keyword evidence="3" id="KW-0539">Nucleus</keyword>
<feature type="region of interest" description="Disordered" evidence="4">
    <location>
        <begin position="65"/>
        <end position="86"/>
    </location>
</feature>
<accession>A0AAJ0F737</accession>
<dbReference type="GO" id="GO:0005634">
    <property type="term" value="C:nucleus"/>
    <property type="evidence" value="ECO:0007669"/>
    <property type="project" value="UniProtKB-SubCell"/>
</dbReference>